<proteinExistence type="predicted"/>
<evidence type="ECO:0000259" key="2">
    <source>
        <dbReference type="PROSITE" id="PS50943"/>
    </source>
</evidence>
<dbReference type="Gene3D" id="1.10.260.40">
    <property type="entry name" value="lambda repressor-like DNA-binding domains"/>
    <property type="match status" value="1"/>
</dbReference>
<dbReference type="EMBL" id="JABBNU010000010">
    <property type="protein sequence ID" value="NMM49842.1"/>
    <property type="molecule type" value="Genomic_DNA"/>
</dbReference>
<evidence type="ECO:0000313" key="4">
    <source>
        <dbReference type="Proteomes" id="UP000559010"/>
    </source>
</evidence>
<sequence>MTRDNIVGNNFKLYREHNGLTQDQVANYLNVTREEISYYENNKRKIPVKVLSKAASLFGIDEYDFYETDPEANNVKMALAFRSDSLSNEDLDQIAQFKKIVLNYLSMKKAMVK</sequence>
<gene>
    <name evidence="3" type="ORF">HH304_15650</name>
</gene>
<dbReference type="SUPFAM" id="SSF47413">
    <property type="entry name" value="lambda repressor-like DNA-binding domains"/>
    <property type="match status" value="1"/>
</dbReference>
<dbReference type="InterPro" id="IPR001387">
    <property type="entry name" value="Cro/C1-type_HTH"/>
</dbReference>
<protein>
    <submittedName>
        <fullName evidence="3">Helix-turn-helix transcriptional regulator</fullName>
    </submittedName>
</protein>
<comment type="caution">
    <text evidence="3">The sequence shown here is derived from an EMBL/GenBank/DDBJ whole genome shotgun (WGS) entry which is preliminary data.</text>
</comment>
<keyword evidence="1" id="KW-0238">DNA-binding</keyword>
<organism evidence="3 4">
    <name type="scientific">Marinigracilibium pacificum</name>
    <dbReference type="NCBI Taxonomy" id="2729599"/>
    <lineage>
        <taxon>Bacteria</taxon>
        <taxon>Pseudomonadati</taxon>
        <taxon>Bacteroidota</taxon>
        <taxon>Cytophagia</taxon>
        <taxon>Cytophagales</taxon>
        <taxon>Flammeovirgaceae</taxon>
        <taxon>Marinigracilibium</taxon>
    </lineage>
</organism>
<evidence type="ECO:0000256" key="1">
    <source>
        <dbReference type="ARBA" id="ARBA00023125"/>
    </source>
</evidence>
<keyword evidence="4" id="KW-1185">Reference proteome</keyword>
<dbReference type="PANTHER" id="PTHR46558">
    <property type="entry name" value="TRACRIPTIONAL REGULATORY PROTEIN-RELATED-RELATED"/>
    <property type="match status" value="1"/>
</dbReference>
<dbReference type="Pfam" id="PF01381">
    <property type="entry name" value="HTH_3"/>
    <property type="match status" value="1"/>
</dbReference>
<dbReference type="SMART" id="SM00530">
    <property type="entry name" value="HTH_XRE"/>
    <property type="match status" value="1"/>
</dbReference>
<dbReference type="CDD" id="cd00093">
    <property type="entry name" value="HTH_XRE"/>
    <property type="match status" value="1"/>
</dbReference>
<accession>A0A848J9X2</accession>
<dbReference type="GO" id="GO:0003677">
    <property type="term" value="F:DNA binding"/>
    <property type="evidence" value="ECO:0007669"/>
    <property type="project" value="UniProtKB-KW"/>
</dbReference>
<evidence type="ECO:0000313" key="3">
    <source>
        <dbReference type="EMBL" id="NMM49842.1"/>
    </source>
</evidence>
<reference evidence="3 4" key="1">
    <citation type="submission" date="2020-04" db="EMBL/GenBank/DDBJ databases">
        <title>Flammeovirgaceae bacterium KN852 isolated from deep sea.</title>
        <authorList>
            <person name="Zhang D.-C."/>
        </authorList>
    </citation>
    <scope>NUCLEOTIDE SEQUENCE [LARGE SCALE GENOMIC DNA]</scope>
    <source>
        <strain evidence="3 4">KN852</strain>
    </source>
</reference>
<dbReference type="AlphaFoldDB" id="A0A848J9X2"/>
<feature type="domain" description="HTH cro/C1-type" evidence="2">
    <location>
        <begin position="11"/>
        <end position="65"/>
    </location>
</feature>
<dbReference type="PANTHER" id="PTHR46558:SF4">
    <property type="entry name" value="DNA-BIDING PHAGE PROTEIN"/>
    <property type="match status" value="1"/>
</dbReference>
<name>A0A848J9X2_9BACT</name>
<dbReference type="Proteomes" id="UP000559010">
    <property type="component" value="Unassembled WGS sequence"/>
</dbReference>
<dbReference type="PROSITE" id="PS50943">
    <property type="entry name" value="HTH_CROC1"/>
    <property type="match status" value="1"/>
</dbReference>
<dbReference type="InterPro" id="IPR010982">
    <property type="entry name" value="Lambda_DNA-bd_dom_sf"/>
</dbReference>
<dbReference type="RefSeq" id="WP_169683355.1">
    <property type="nucleotide sequence ID" value="NZ_JABBNU010000010.1"/>
</dbReference>